<dbReference type="SUPFAM" id="SSF50630">
    <property type="entry name" value="Acid proteases"/>
    <property type="match status" value="1"/>
</dbReference>
<dbReference type="GO" id="GO:0004190">
    <property type="term" value="F:aspartic-type endopeptidase activity"/>
    <property type="evidence" value="ECO:0007669"/>
    <property type="project" value="UniProtKB-KW"/>
</dbReference>
<proteinExistence type="inferred from homology"/>
<organism evidence="6">
    <name type="scientific">Amphora coffeiformis</name>
    <dbReference type="NCBI Taxonomy" id="265554"/>
    <lineage>
        <taxon>Eukaryota</taxon>
        <taxon>Sar</taxon>
        <taxon>Stramenopiles</taxon>
        <taxon>Ochrophyta</taxon>
        <taxon>Bacillariophyta</taxon>
        <taxon>Bacillariophyceae</taxon>
        <taxon>Bacillariophycidae</taxon>
        <taxon>Thalassiophysales</taxon>
        <taxon>Catenulaceae</taxon>
        <taxon>Amphora</taxon>
    </lineage>
</organism>
<dbReference type="GO" id="GO:0006508">
    <property type="term" value="P:proteolysis"/>
    <property type="evidence" value="ECO:0007669"/>
    <property type="project" value="UniProtKB-KW"/>
</dbReference>
<reference evidence="6" key="1">
    <citation type="submission" date="2021-01" db="EMBL/GenBank/DDBJ databases">
        <authorList>
            <person name="Corre E."/>
            <person name="Pelletier E."/>
            <person name="Niang G."/>
            <person name="Scheremetjew M."/>
            <person name="Finn R."/>
            <person name="Kale V."/>
            <person name="Holt S."/>
            <person name="Cochrane G."/>
            <person name="Meng A."/>
            <person name="Brown T."/>
            <person name="Cohen L."/>
        </authorList>
    </citation>
    <scope>NUCLEOTIDE SEQUENCE</scope>
    <source>
        <strain evidence="6">CCMP127</strain>
    </source>
</reference>
<accession>A0A7S3L5P0</accession>
<keyword evidence="4" id="KW-0378">Hydrolase</keyword>
<keyword evidence="3" id="KW-0064">Aspartyl protease</keyword>
<name>A0A7S3L5P0_9STRA</name>
<dbReference type="PANTHER" id="PTHR12917:SF1">
    <property type="entry name" value="AT13091P"/>
    <property type="match status" value="1"/>
</dbReference>
<comment type="similarity">
    <text evidence="1">Belongs to the DDI1 family.</text>
</comment>
<evidence type="ECO:0000256" key="1">
    <source>
        <dbReference type="ARBA" id="ARBA00009136"/>
    </source>
</evidence>
<dbReference type="PROSITE" id="PS50175">
    <property type="entry name" value="ASP_PROT_RETROV"/>
    <property type="match status" value="1"/>
</dbReference>
<protein>
    <recommendedName>
        <fullName evidence="5">Peptidase A2 domain-containing protein</fullName>
    </recommendedName>
</protein>
<sequence length="234" mass="25398">MMRSNKEMEEDEDAQYARDLQLAMELQANEETQAALQKAAATRQNDGFARPGDFQGPMHMLFVICELEGKAVEMLIDSGASTSVISLRMVNQLGLSHRLNPTLQGTAEGVGAAKIVGLVENLVVSMGHVEFRLFFMVLDTNDPWLILGLDQMRRFKCVIDLERYVIAFGGREGVEVPFLDAELAGEAAGKKIQSALVPPAGMTVSAAGSPSASTARDVKPNRIGLRKLFKSGTN</sequence>
<keyword evidence="2" id="KW-0645">Protease</keyword>
<dbReference type="InterPro" id="IPR021109">
    <property type="entry name" value="Peptidase_aspartic_dom_sf"/>
</dbReference>
<dbReference type="AlphaFoldDB" id="A0A7S3L5P0"/>
<dbReference type="InterPro" id="IPR019103">
    <property type="entry name" value="Peptidase_aspartic_DDI1-type"/>
</dbReference>
<evidence type="ECO:0000256" key="2">
    <source>
        <dbReference type="ARBA" id="ARBA00022670"/>
    </source>
</evidence>
<evidence type="ECO:0000259" key="5">
    <source>
        <dbReference type="PROSITE" id="PS50175"/>
    </source>
</evidence>
<feature type="domain" description="Peptidase A2" evidence="5">
    <location>
        <begin position="72"/>
        <end position="151"/>
    </location>
</feature>
<dbReference type="Pfam" id="PF09668">
    <property type="entry name" value="Asp_protease"/>
    <property type="match status" value="1"/>
</dbReference>
<dbReference type="Gene3D" id="2.40.70.10">
    <property type="entry name" value="Acid Proteases"/>
    <property type="match status" value="1"/>
</dbReference>
<evidence type="ECO:0000256" key="3">
    <source>
        <dbReference type="ARBA" id="ARBA00022750"/>
    </source>
</evidence>
<evidence type="ECO:0000313" key="6">
    <source>
        <dbReference type="EMBL" id="CAE0412390.1"/>
    </source>
</evidence>
<dbReference type="PANTHER" id="PTHR12917">
    <property type="entry name" value="ASPARTYL PROTEASE DDI-RELATED"/>
    <property type="match status" value="1"/>
</dbReference>
<dbReference type="InterPro" id="IPR001969">
    <property type="entry name" value="Aspartic_peptidase_AS"/>
</dbReference>
<dbReference type="EMBL" id="HBIM01011662">
    <property type="protein sequence ID" value="CAE0412390.1"/>
    <property type="molecule type" value="Transcribed_RNA"/>
</dbReference>
<dbReference type="PROSITE" id="PS00141">
    <property type="entry name" value="ASP_PROTEASE"/>
    <property type="match status" value="1"/>
</dbReference>
<evidence type="ECO:0000256" key="4">
    <source>
        <dbReference type="ARBA" id="ARBA00022801"/>
    </source>
</evidence>
<dbReference type="InterPro" id="IPR001995">
    <property type="entry name" value="Peptidase_A2_cat"/>
</dbReference>
<gene>
    <name evidence="6" type="ORF">ACOF00016_LOCUS9656</name>
</gene>